<dbReference type="InterPro" id="IPR017953">
    <property type="entry name" value="Carbohydrate_kinase_pred_CS"/>
</dbReference>
<keyword evidence="2 6" id="KW-0067">ATP-binding</keyword>
<evidence type="ECO:0000256" key="5">
    <source>
        <dbReference type="ARBA" id="ARBA00023239"/>
    </source>
</evidence>
<evidence type="ECO:0000256" key="6">
    <source>
        <dbReference type="HAMAP-Rule" id="MF_01965"/>
    </source>
</evidence>
<gene>
    <name evidence="6" type="primary">nnrD</name>
    <name evidence="8" type="ORF">H9746_02830</name>
</gene>
<comment type="caution">
    <text evidence="8">The sequence shown here is derived from an EMBL/GenBank/DDBJ whole genome shotgun (WGS) entry which is preliminary data.</text>
</comment>
<comment type="subunit">
    <text evidence="6">Homotetramer.</text>
</comment>
<evidence type="ECO:0000256" key="4">
    <source>
        <dbReference type="ARBA" id="ARBA00023027"/>
    </source>
</evidence>
<sequence length="285" mass="30577">MEYITKDFVQNLIKPRKQETNKNHYGRVLAICGCMGYTGAAYFASQAAVKTGSGVVTLAVPNAIYHILAGKLNEPVIRPITCDSNGKFCLDSFDELYELASHADCVLIGCGLGRSDELDKLVHKLVLSLSRPIVLDADGINAFSGHIDLLSKTKAQIVLTPHNGEFKRLSLLEPTIQNAMNFSQNTNTIVLLKSHRTNVLNPSKCHFQNTTGNAGMAKGGSGDVLSGIILSLIGQGLSPFDAACAGAWIHGKSGDICAEKFGEYSMTPSDMLDNISKVMLDIVGC</sequence>
<dbReference type="AlphaFoldDB" id="A0A9D1THE8"/>
<proteinExistence type="inferred from homology"/>
<dbReference type="GO" id="GO:0046496">
    <property type="term" value="P:nicotinamide nucleotide metabolic process"/>
    <property type="evidence" value="ECO:0007669"/>
    <property type="project" value="UniProtKB-UniRule"/>
</dbReference>
<name>A0A9D1THE8_9FIRM</name>
<comment type="function">
    <text evidence="6">Catalyzes the dehydration of the S-form of NAD(P)HX at the expense of ADP, which is converted to AMP. Together with NAD(P)HX epimerase, which catalyzes the epimerization of the S- and R-forms, the enzyme allows the repair of both epimers of NAD(P)HX, a damaged form of NAD(P)H that is a result of enzymatic or heat-dependent hydration.</text>
</comment>
<dbReference type="PANTHER" id="PTHR12592">
    <property type="entry name" value="ATP-DEPENDENT (S)-NAD(P)H-HYDRATE DEHYDRATASE FAMILY MEMBER"/>
    <property type="match status" value="1"/>
</dbReference>
<evidence type="ECO:0000313" key="9">
    <source>
        <dbReference type="Proteomes" id="UP000886808"/>
    </source>
</evidence>
<dbReference type="GO" id="GO:0110051">
    <property type="term" value="P:metabolite repair"/>
    <property type="evidence" value="ECO:0007669"/>
    <property type="project" value="TreeGrafter"/>
</dbReference>
<comment type="catalytic activity">
    <reaction evidence="6">
        <text>(6S)-NADPHX + ADP = AMP + phosphate + NADPH + H(+)</text>
        <dbReference type="Rhea" id="RHEA:32235"/>
        <dbReference type="ChEBI" id="CHEBI:15378"/>
        <dbReference type="ChEBI" id="CHEBI:43474"/>
        <dbReference type="ChEBI" id="CHEBI:57783"/>
        <dbReference type="ChEBI" id="CHEBI:64076"/>
        <dbReference type="ChEBI" id="CHEBI:456215"/>
        <dbReference type="ChEBI" id="CHEBI:456216"/>
        <dbReference type="EC" id="4.2.1.136"/>
    </reaction>
</comment>
<keyword evidence="4 6" id="KW-0520">NAD</keyword>
<dbReference type="PROSITE" id="PS51383">
    <property type="entry name" value="YJEF_C_3"/>
    <property type="match status" value="1"/>
</dbReference>
<reference evidence="8" key="1">
    <citation type="journal article" date="2021" name="PeerJ">
        <title>Extensive microbial diversity within the chicken gut microbiome revealed by metagenomics and culture.</title>
        <authorList>
            <person name="Gilroy R."/>
            <person name="Ravi A."/>
            <person name="Getino M."/>
            <person name="Pursley I."/>
            <person name="Horton D.L."/>
            <person name="Alikhan N.F."/>
            <person name="Baker D."/>
            <person name="Gharbi K."/>
            <person name="Hall N."/>
            <person name="Watson M."/>
            <person name="Adriaenssens E.M."/>
            <person name="Foster-Nyarko E."/>
            <person name="Jarju S."/>
            <person name="Secka A."/>
            <person name="Antonio M."/>
            <person name="Oren A."/>
            <person name="Chaudhuri R.R."/>
            <person name="La Ragione R."/>
            <person name="Hildebrand F."/>
            <person name="Pallen M.J."/>
        </authorList>
    </citation>
    <scope>NUCLEOTIDE SEQUENCE</scope>
    <source>
        <strain evidence="8">CHK193-4272</strain>
    </source>
</reference>
<comment type="similarity">
    <text evidence="6">Belongs to the NnrD/CARKD family.</text>
</comment>
<reference evidence="8" key="2">
    <citation type="submission" date="2021-04" db="EMBL/GenBank/DDBJ databases">
        <authorList>
            <person name="Gilroy R."/>
        </authorList>
    </citation>
    <scope>NUCLEOTIDE SEQUENCE</scope>
    <source>
        <strain evidence="8">CHK193-4272</strain>
    </source>
</reference>
<feature type="binding site" evidence="6">
    <location>
        <begin position="193"/>
        <end position="197"/>
    </location>
    <ligand>
        <name>AMP</name>
        <dbReference type="ChEBI" id="CHEBI:456215"/>
    </ligand>
</feature>
<dbReference type="EMBL" id="DXIE01000021">
    <property type="protein sequence ID" value="HIV61768.1"/>
    <property type="molecule type" value="Genomic_DNA"/>
</dbReference>
<evidence type="ECO:0000259" key="7">
    <source>
        <dbReference type="PROSITE" id="PS51383"/>
    </source>
</evidence>
<feature type="domain" description="YjeF C-terminal" evidence="7">
    <location>
        <begin position="5"/>
        <end position="282"/>
    </location>
</feature>
<dbReference type="InterPro" id="IPR029056">
    <property type="entry name" value="Ribokinase-like"/>
</dbReference>
<dbReference type="Pfam" id="PF01256">
    <property type="entry name" value="Carb_kinase"/>
    <property type="match status" value="1"/>
</dbReference>
<keyword evidence="3 6" id="KW-0521">NADP</keyword>
<feature type="binding site" evidence="6">
    <location>
        <position position="162"/>
    </location>
    <ligand>
        <name>(6S)-NADPHX</name>
        <dbReference type="ChEBI" id="CHEBI:64076"/>
    </ligand>
</feature>
<accession>A0A9D1THE8</accession>
<feature type="binding site" evidence="6">
    <location>
        <position position="40"/>
    </location>
    <ligand>
        <name>(6S)-NADPHX</name>
        <dbReference type="ChEBI" id="CHEBI:64076"/>
    </ligand>
</feature>
<comment type="catalytic activity">
    <reaction evidence="6">
        <text>(6S)-NADHX + ADP = AMP + phosphate + NADH + H(+)</text>
        <dbReference type="Rhea" id="RHEA:32223"/>
        <dbReference type="ChEBI" id="CHEBI:15378"/>
        <dbReference type="ChEBI" id="CHEBI:43474"/>
        <dbReference type="ChEBI" id="CHEBI:57945"/>
        <dbReference type="ChEBI" id="CHEBI:64074"/>
        <dbReference type="ChEBI" id="CHEBI:456215"/>
        <dbReference type="ChEBI" id="CHEBI:456216"/>
        <dbReference type="EC" id="4.2.1.136"/>
    </reaction>
</comment>
<keyword evidence="1 6" id="KW-0547">Nucleotide-binding</keyword>
<evidence type="ECO:0000256" key="2">
    <source>
        <dbReference type="ARBA" id="ARBA00022840"/>
    </source>
</evidence>
<evidence type="ECO:0000313" key="8">
    <source>
        <dbReference type="EMBL" id="HIV61768.1"/>
    </source>
</evidence>
<feature type="binding site" evidence="6">
    <location>
        <position position="111"/>
    </location>
    <ligand>
        <name>(6S)-NADPHX</name>
        <dbReference type="ChEBI" id="CHEBI:64076"/>
    </ligand>
</feature>
<dbReference type="NCBIfam" id="TIGR00196">
    <property type="entry name" value="yjeF_cterm"/>
    <property type="match status" value="1"/>
</dbReference>
<dbReference type="SUPFAM" id="SSF53613">
    <property type="entry name" value="Ribokinase-like"/>
    <property type="match status" value="1"/>
</dbReference>
<dbReference type="HAMAP" id="MF_01965">
    <property type="entry name" value="NADHX_dehydratase"/>
    <property type="match status" value="1"/>
</dbReference>
<evidence type="ECO:0000256" key="1">
    <source>
        <dbReference type="ARBA" id="ARBA00022741"/>
    </source>
</evidence>
<dbReference type="GO" id="GO:0005524">
    <property type="term" value="F:ATP binding"/>
    <property type="evidence" value="ECO:0007669"/>
    <property type="project" value="UniProtKB-KW"/>
</dbReference>
<comment type="cofactor">
    <cofactor evidence="6">
        <name>Mg(2+)</name>
        <dbReference type="ChEBI" id="CHEBI:18420"/>
    </cofactor>
</comment>
<dbReference type="GO" id="GO:0052856">
    <property type="term" value="F:NAD(P)HX epimerase activity"/>
    <property type="evidence" value="ECO:0007669"/>
    <property type="project" value="TreeGrafter"/>
</dbReference>
<dbReference type="EC" id="4.2.1.136" evidence="6"/>
<dbReference type="GO" id="GO:0052855">
    <property type="term" value="F:ADP-dependent NAD(P)H-hydrate dehydratase activity"/>
    <property type="evidence" value="ECO:0007669"/>
    <property type="project" value="UniProtKB-UniRule"/>
</dbReference>
<dbReference type="Gene3D" id="3.40.1190.20">
    <property type="match status" value="1"/>
</dbReference>
<evidence type="ECO:0000256" key="3">
    <source>
        <dbReference type="ARBA" id="ARBA00022857"/>
    </source>
</evidence>
<feature type="binding site" evidence="6">
    <location>
        <position position="223"/>
    </location>
    <ligand>
        <name>(6S)-NADPHX</name>
        <dbReference type="ChEBI" id="CHEBI:64076"/>
    </ligand>
</feature>
<protein>
    <recommendedName>
        <fullName evidence="6">ADP-dependent (S)-NAD(P)H-hydrate dehydratase</fullName>
        <ecNumber evidence="6">4.2.1.136</ecNumber>
    </recommendedName>
    <alternativeName>
        <fullName evidence="6">ADP-dependent NAD(P)HX dehydratase</fullName>
    </alternativeName>
</protein>
<dbReference type="InterPro" id="IPR000631">
    <property type="entry name" value="CARKD"/>
</dbReference>
<feature type="binding site" evidence="6">
    <location>
        <position position="222"/>
    </location>
    <ligand>
        <name>AMP</name>
        <dbReference type="ChEBI" id="CHEBI:456215"/>
    </ligand>
</feature>
<organism evidence="8 9">
    <name type="scientific">Candidatus Butyricicoccus avistercoris</name>
    <dbReference type="NCBI Taxonomy" id="2838518"/>
    <lineage>
        <taxon>Bacteria</taxon>
        <taxon>Bacillati</taxon>
        <taxon>Bacillota</taxon>
        <taxon>Clostridia</taxon>
        <taxon>Eubacteriales</taxon>
        <taxon>Butyricicoccaceae</taxon>
        <taxon>Butyricicoccus</taxon>
    </lineage>
</organism>
<dbReference type="PANTHER" id="PTHR12592:SF0">
    <property type="entry name" value="ATP-DEPENDENT (S)-NAD(P)H-HYDRATE DEHYDRATASE"/>
    <property type="match status" value="1"/>
</dbReference>
<dbReference type="Proteomes" id="UP000886808">
    <property type="component" value="Unassembled WGS sequence"/>
</dbReference>
<dbReference type="PROSITE" id="PS01050">
    <property type="entry name" value="YJEF_C_2"/>
    <property type="match status" value="1"/>
</dbReference>
<dbReference type="CDD" id="cd01171">
    <property type="entry name" value="YXKO-related"/>
    <property type="match status" value="1"/>
</dbReference>
<keyword evidence="5 6" id="KW-0456">Lyase</keyword>